<dbReference type="PRINTS" id="PR01040">
    <property type="entry name" value="TRNASYNTHTYR"/>
</dbReference>
<evidence type="ECO:0000256" key="9">
    <source>
        <dbReference type="PROSITE-ProRule" id="PRU00182"/>
    </source>
</evidence>
<dbReference type="GO" id="GO:0004831">
    <property type="term" value="F:tyrosine-tRNA ligase activity"/>
    <property type="evidence" value="ECO:0007669"/>
    <property type="project" value="UniProtKB-EC"/>
</dbReference>
<feature type="binding site" evidence="8">
    <location>
        <position position="168"/>
    </location>
    <ligand>
        <name>L-tyrosine</name>
        <dbReference type="ChEBI" id="CHEBI:58315"/>
    </ligand>
</feature>
<dbReference type="PROSITE" id="PS00178">
    <property type="entry name" value="AA_TRNA_LIGASE_I"/>
    <property type="match status" value="1"/>
</dbReference>
<dbReference type="SUPFAM" id="SSF55174">
    <property type="entry name" value="Alpha-L RNA-binding motif"/>
    <property type="match status" value="1"/>
</dbReference>
<feature type="domain" description="Tyrosine--tRNA ligase SYY-like C-terminal" evidence="10">
    <location>
        <begin position="346"/>
        <end position="419"/>
    </location>
</feature>
<dbReference type="Pfam" id="PF22421">
    <property type="entry name" value="SYY_C-terminal"/>
    <property type="match status" value="1"/>
</dbReference>
<evidence type="ECO:0000259" key="10">
    <source>
        <dbReference type="Pfam" id="PF22421"/>
    </source>
</evidence>
<keyword evidence="3 8" id="KW-0067">ATP-binding</keyword>
<feature type="short sequence motif" description="'HIGH' region" evidence="8">
    <location>
        <begin position="37"/>
        <end position="46"/>
    </location>
</feature>
<protein>
    <recommendedName>
        <fullName evidence="8">Tyrosine--tRNA ligase</fullName>
        <ecNumber evidence="8">6.1.1.1</ecNumber>
    </recommendedName>
    <alternativeName>
        <fullName evidence="8">Tyrosyl-tRNA synthetase</fullName>
        <shortName evidence="8">TyrRS</shortName>
    </alternativeName>
</protein>
<feature type="binding site" evidence="8">
    <location>
        <position position="172"/>
    </location>
    <ligand>
        <name>L-tyrosine</name>
        <dbReference type="ChEBI" id="CHEBI:58315"/>
    </ligand>
</feature>
<keyword evidence="6 8" id="KW-0030">Aminoacyl-tRNA synthetase</keyword>
<feature type="short sequence motif" description="'KMSKS' region" evidence="8">
    <location>
        <begin position="228"/>
        <end position="232"/>
    </location>
</feature>
<accession>A0ABU3BR25</accession>
<dbReference type="HAMAP" id="MF_02006">
    <property type="entry name" value="Tyr_tRNA_synth_type1"/>
    <property type="match status" value="1"/>
</dbReference>
<comment type="function">
    <text evidence="8">Catalyzes the attachment of tyrosine to tRNA(Tyr) in a two-step reaction: tyrosine is first activated by ATP to form Tyr-AMP and then transferred to the acceptor end of tRNA(Tyr).</text>
</comment>
<comment type="subunit">
    <text evidence="8">Homodimer.</text>
</comment>
<comment type="similarity">
    <text evidence="8">Belongs to the class-I aminoacyl-tRNA synthetase family. TyrS type 1 subfamily.</text>
</comment>
<evidence type="ECO:0000256" key="6">
    <source>
        <dbReference type="ARBA" id="ARBA00023146"/>
    </source>
</evidence>
<sequence>MTLLDDLAWRGLLYDQTPDLADHLAGGVRTAYCGFDPTADSLHVGHLLPALGLARLQRAGHRPVALVGGGTGLIGDPSGKRAERTLQTRDDVEANAAGIRGQLERFLDFDGPNAARMANNLDWLGGAGLLDFLRDVGKHFTVNAMTAKESVRSRLESEQGLSFTEFSYQLLQAYDFLVQYQRDGVTVQIGGSDQWGNITAGADLIRRAAGGQGHGLVMPLVTNAAGTKFGKTEGGAVWLDPERTSPYQFYQFWLNTDDRDAVGYLKAFTWLGPDEVEALAAEAEAAPRARPAQRALAREVTTMVHGAEAAEAAERAGRVLFGDGDITSLDAKTLGEVFEEAPSVALPAARFEGDGVPVVDLFVEAGLAASKGEAKRLARGGGLRVNDEPVEAAAAVTASDAVGGAVVVLRKGKKSYALVRLER</sequence>
<keyword evidence="12" id="KW-1185">Reference proteome</keyword>
<evidence type="ECO:0000313" key="11">
    <source>
        <dbReference type="EMBL" id="MDT0631715.1"/>
    </source>
</evidence>
<proteinExistence type="inferred from homology"/>
<evidence type="ECO:0000256" key="5">
    <source>
        <dbReference type="ARBA" id="ARBA00022917"/>
    </source>
</evidence>
<comment type="subcellular location">
    <subcellularLocation>
        <location evidence="8">Cytoplasm</location>
    </subcellularLocation>
</comment>
<name>A0ABU3BR25_9BACT</name>
<gene>
    <name evidence="8 11" type="primary">tyrS</name>
    <name evidence="11" type="ORF">RM540_08155</name>
</gene>
<reference evidence="11 12" key="1">
    <citation type="submission" date="2023-09" db="EMBL/GenBank/DDBJ databases">
        <authorList>
            <person name="Rey-Velasco X."/>
        </authorList>
    </citation>
    <scope>NUCLEOTIDE SEQUENCE [LARGE SCALE GENOMIC DNA]</scope>
    <source>
        <strain evidence="11 12">F394</strain>
    </source>
</reference>
<dbReference type="CDD" id="cd00805">
    <property type="entry name" value="TyrRS_core"/>
    <property type="match status" value="1"/>
</dbReference>
<dbReference type="InterPro" id="IPR002305">
    <property type="entry name" value="aa-tRNA-synth_Ic"/>
</dbReference>
<evidence type="ECO:0000256" key="4">
    <source>
        <dbReference type="ARBA" id="ARBA00022884"/>
    </source>
</evidence>
<dbReference type="Gene3D" id="1.10.240.10">
    <property type="entry name" value="Tyrosyl-Transfer RNA Synthetase"/>
    <property type="match status" value="1"/>
</dbReference>
<dbReference type="EMBL" id="JAVRHT010000016">
    <property type="protein sequence ID" value="MDT0631715.1"/>
    <property type="molecule type" value="Genomic_DNA"/>
</dbReference>
<dbReference type="InterPro" id="IPR002307">
    <property type="entry name" value="Tyr-tRNA-ligase"/>
</dbReference>
<keyword evidence="8" id="KW-0963">Cytoplasm</keyword>
<evidence type="ECO:0000313" key="12">
    <source>
        <dbReference type="Proteomes" id="UP001267426"/>
    </source>
</evidence>
<dbReference type="RefSeq" id="WP_311663059.1">
    <property type="nucleotide sequence ID" value="NZ_JAVRHT010000016.1"/>
</dbReference>
<dbReference type="InterPro" id="IPR024107">
    <property type="entry name" value="Tyr-tRNA-ligase_bac_1"/>
</dbReference>
<dbReference type="InterPro" id="IPR014729">
    <property type="entry name" value="Rossmann-like_a/b/a_fold"/>
</dbReference>
<dbReference type="SUPFAM" id="SSF52374">
    <property type="entry name" value="Nucleotidylyl transferase"/>
    <property type="match status" value="1"/>
</dbReference>
<dbReference type="Pfam" id="PF00579">
    <property type="entry name" value="tRNA-synt_1b"/>
    <property type="match status" value="1"/>
</dbReference>
<dbReference type="PANTHER" id="PTHR11766:SF0">
    <property type="entry name" value="TYROSINE--TRNA LIGASE, MITOCHONDRIAL"/>
    <property type="match status" value="1"/>
</dbReference>
<dbReference type="InterPro" id="IPR054608">
    <property type="entry name" value="SYY-like_C"/>
</dbReference>
<organism evidence="11 12">
    <name type="scientific">Rubrivirga litoralis</name>
    <dbReference type="NCBI Taxonomy" id="3075598"/>
    <lineage>
        <taxon>Bacteria</taxon>
        <taxon>Pseudomonadati</taxon>
        <taxon>Rhodothermota</taxon>
        <taxon>Rhodothermia</taxon>
        <taxon>Rhodothermales</taxon>
        <taxon>Rubricoccaceae</taxon>
        <taxon>Rubrivirga</taxon>
    </lineage>
</organism>
<keyword evidence="4 9" id="KW-0694">RNA-binding</keyword>
<comment type="catalytic activity">
    <reaction evidence="7 8">
        <text>tRNA(Tyr) + L-tyrosine + ATP = L-tyrosyl-tRNA(Tyr) + AMP + diphosphate + H(+)</text>
        <dbReference type="Rhea" id="RHEA:10220"/>
        <dbReference type="Rhea" id="RHEA-COMP:9706"/>
        <dbReference type="Rhea" id="RHEA-COMP:9707"/>
        <dbReference type="ChEBI" id="CHEBI:15378"/>
        <dbReference type="ChEBI" id="CHEBI:30616"/>
        <dbReference type="ChEBI" id="CHEBI:33019"/>
        <dbReference type="ChEBI" id="CHEBI:58315"/>
        <dbReference type="ChEBI" id="CHEBI:78442"/>
        <dbReference type="ChEBI" id="CHEBI:78536"/>
        <dbReference type="ChEBI" id="CHEBI:456215"/>
        <dbReference type="EC" id="6.1.1.1"/>
    </reaction>
</comment>
<evidence type="ECO:0000256" key="3">
    <source>
        <dbReference type="ARBA" id="ARBA00022840"/>
    </source>
</evidence>
<dbReference type="Gene3D" id="3.40.50.620">
    <property type="entry name" value="HUPs"/>
    <property type="match status" value="1"/>
</dbReference>
<evidence type="ECO:0000256" key="1">
    <source>
        <dbReference type="ARBA" id="ARBA00022598"/>
    </source>
</evidence>
<dbReference type="PANTHER" id="PTHR11766">
    <property type="entry name" value="TYROSYL-TRNA SYNTHETASE"/>
    <property type="match status" value="1"/>
</dbReference>
<dbReference type="InterPro" id="IPR024088">
    <property type="entry name" value="Tyr-tRNA-ligase_bac-type"/>
</dbReference>
<evidence type="ECO:0000256" key="8">
    <source>
        <dbReference type="HAMAP-Rule" id="MF_02006"/>
    </source>
</evidence>
<keyword evidence="1 8" id="KW-0436">Ligase</keyword>
<comment type="caution">
    <text evidence="11">The sequence shown here is derived from an EMBL/GenBank/DDBJ whole genome shotgun (WGS) entry which is preliminary data.</text>
</comment>
<dbReference type="Proteomes" id="UP001267426">
    <property type="component" value="Unassembled WGS sequence"/>
</dbReference>
<dbReference type="PROSITE" id="PS50889">
    <property type="entry name" value="S4"/>
    <property type="match status" value="1"/>
</dbReference>
<keyword evidence="5 8" id="KW-0648">Protein biosynthesis</keyword>
<feature type="binding site" evidence="8">
    <location>
        <position position="231"/>
    </location>
    <ligand>
        <name>ATP</name>
        <dbReference type="ChEBI" id="CHEBI:30616"/>
    </ligand>
</feature>
<evidence type="ECO:0000256" key="2">
    <source>
        <dbReference type="ARBA" id="ARBA00022741"/>
    </source>
</evidence>
<dbReference type="EC" id="6.1.1.1" evidence="8"/>
<dbReference type="InterPro" id="IPR001412">
    <property type="entry name" value="aa-tRNA-synth_I_CS"/>
</dbReference>
<dbReference type="NCBIfam" id="TIGR00234">
    <property type="entry name" value="tyrS"/>
    <property type="match status" value="1"/>
</dbReference>
<keyword evidence="2 8" id="KW-0547">Nucleotide-binding</keyword>
<dbReference type="InterPro" id="IPR036986">
    <property type="entry name" value="S4_RNA-bd_sf"/>
</dbReference>
<feature type="binding site" evidence="8">
    <location>
        <position position="32"/>
    </location>
    <ligand>
        <name>L-tyrosine</name>
        <dbReference type="ChEBI" id="CHEBI:58315"/>
    </ligand>
</feature>
<evidence type="ECO:0000256" key="7">
    <source>
        <dbReference type="ARBA" id="ARBA00048248"/>
    </source>
</evidence>
<dbReference type="Gene3D" id="3.10.290.10">
    <property type="entry name" value="RNA-binding S4 domain"/>
    <property type="match status" value="1"/>
</dbReference>